<evidence type="ECO:0000313" key="3">
    <source>
        <dbReference type="Proteomes" id="UP001370490"/>
    </source>
</evidence>
<dbReference type="Proteomes" id="UP001370490">
    <property type="component" value="Unassembled WGS sequence"/>
</dbReference>
<dbReference type="InterPro" id="IPR016197">
    <property type="entry name" value="Chromo-like_dom_sf"/>
</dbReference>
<organism evidence="2 3">
    <name type="scientific">Dillenia turbinata</name>
    <dbReference type="NCBI Taxonomy" id="194707"/>
    <lineage>
        <taxon>Eukaryota</taxon>
        <taxon>Viridiplantae</taxon>
        <taxon>Streptophyta</taxon>
        <taxon>Embryophyta</taxon>
        <taxon>Tracheophyta</taxon>
        <taxon>Spermatophyta</taxon>
        <taxon>Magnoliopsida</taxon>
        <taxon>eudicotyledons</taxon>
        <taxon>Gunneridae</taxon>
        <taxon>Pentapetalae</taxon>
        <taxon>Dilleniales</taxon>
        <taxon>Dilleniaceae</taxon>
        <taxon>Dillenia</taxon>
    </lineage>
</organism>
<dbReference type="Pfam" id="PF24626">
    <property type="entry name" value="SH3_Tf2-1"/>
    <property type="match status" value="1"/>
</dbReference>
<evidence type="ECO:0000259" key="1">
    <source>
        <dbReference type="Pfam" id="PF24626"/>
    </source>
</evidence>
<dbReference type="SUPFAM" id="SSF54160">
    <property type="entry name" value="Chromo domain-like"/>
    <property type="match status" value="1"/>
</dbReference>
<dbReference type="AlphaFoldDB" id="A0AAN8USR8"/>
<protein>
    <recommendedName>
        <fullName evidence="1">Tf2-1-like SH3-like domain-containing protein</fullName>
    </recommendedName>
</protein>
<proteinExistence type="predicted"/>
<accession>A0AAN8USR8</accession>
<gene>
    <name evidence="2" type="ORF">RJ641_020024</name>
</gene>
<name>A0AAN8USR8_9MAGN</name>
<keyword evidence="3" id="KW-1185">Reference proteome</keyword>
<sequence>MLEEARDSLSKATRRMEKYANKKRPLEFNVGDMVLLKLTPQIWRKVSRRNAHRGLVARYDGPFEVLQRIGNAAYKLKLPYRLKIHPIFHVSFLKPYHEDLSGEERHKAIRAPPTIHEQFEKEWKGEPLEDATWEKDKTLWQFEDKIKEYWRNRLTRASGSSSGGSTACTEHTDLVNAESGTLCCKIGNRLMVDATPSTNGTRTKKRIILEKNVLGPQFPFGEEEKMRFV</sequence>
<evidence type="ECO:0000313" key="2">
    <source>
        <dbReference type="EMBL" id="KAK6914907.1"/>
    </source>
</evidence>
<feature type="domain" description="Tf2-1-like SH3-like" evidence="1">
    <location>
        <begin position="31"/>
        <end position="97"/>
    </location>
</feature>
<reference evidence="2 3" key="1">
    <citation type="submission" date="2023-12" db="EMBL/GenBank/DDBJ databases">
        <title>A high-quality genome assembly for Dillenia turbinata (Dilleniales).</title>
        <authorList>
            <person name="Chanderbali A."/>
        </authorList>
    </citation>
    <scope>NUCLEOTIDE SEQUENCE [LARGE SCALE GENOMIC DNA]</scope>
    <source>
        <strain evidence="2">LSX21</strain>
        <tissue evidence="2">Leaf</tissue>
    </source>
</reference>
<dbReference type="EMBL" id="JBAMMX010000025">
    <property type="protein sequence ID" value="KAK6914907.1"/>
    <property type="molecule type" value="Genomic_DNA"/>
</dbReference>
<dbReference type="PANTHER" id="PTHR46148:SF52">
    <property type="entry name" value="OS04G0603800 PROTEIN"/>
    <property type="match status" value="1"/>
</dbReference>
<comment type="caution">
    <text evidence="2">The sequence shown here is derived from an EMBL/GenBank/DDBJ whole genome shotgun (WGS) entry which is preliminary data.</text>
</comment>
<dbReference type="PANTHER" id="PTHR46148">
    <property type="entry name" value="CHROMO DOMAIN-CONTAINING PROTEIN"/>
    <property type="match status" value="1"/>
</dbReference>
<dbReference type="InterPro" id="IPR056924">
    <property type="entry name" value="SH3_Tf2-1"/>
</dbReference>